<name>A0A6A6E0Q0_9PEZI</name>
<keyword evidence="3" id="KW-1185">Reference proteome</keyword>
<dbReference type="AlphaFoldDB" id="A0A6A6E0Q0"/>
<feature type="transmembrane region" description="Helical" evidence="1">
    <location>
        <begin position="132"/>
        <end position="155"/>
    </location>
</feature>
<dbReference type="PANTHER" id="PTHR42083:SF1">
    <property type="entry name" value="MARVEL DOMAIN-CONTAINING PROTEIN"/>
    <property type="match status" value="1"/>
</dbReference>
<dbReference type="Proteomes" id="UP000800200">
    <property type="component" value="Unassembled WGS sequence"/>
</dbReference>
<feature type="transmembrane region" description="Helical" evidence="1">
    <location>
        <begin position="31"/>
        <end position="50"/>
    </location>
</feature>
<dbReference type="PANTHER" id="PTHR42083">
    <property type="entry name" value="MARVEL DOMAIN-CONTAINING PROTEIN"/>
    <property type="match status" value="1"/>
</dbReference>
<evidence type="ECO:0000313" key="3">
    <source>
        <dbReference type="Proteomes" id="UP000800200"/>
    </source>
</evidence>
<feature type="transmembrane region" description="Helical" evidence="1">
    <location>
        <begin position="66"/>
        <end position="85"/>
    </location>
</feature>
<accession>A0A6A6E0Q0</accession>
<organism evidence="2 3">
    <name type="scientific">Zopfia rhizophila CBS 207.26</name>
    <dbReference type="NCBI Taxonomy" id="1314779"/>
    <lineage>
        <taxon>Eukaryota</taxon>
        <taxon>Fungi</taxon>
        <taxon>Dikarya</taxon>
        <taxon>Ascomycota</taxon>
        <taxon>Pezizomycotina</taxon>
        <taxon>Dothideomycetes</taxon>
        <taxon>Dothideomycetes incertae sedis</taxon>
        <taxon>Zopfiaceae</taxon>
        <taxon>Zopfia</taxon>
    </lineage>
</organism>
<feature type="transmembrane region" description="Helical" evidence="1">
    <location>
        <begin position="92"/>
        <end position="112"/>
    </location>
</feature>
<evidence type="ECO:0000256" key="1">
    <source>
        <dbReference type="SAM" id="Phobius"/>
    </source>
</evidence>
<gene>
    <name evidence="2" type="ORF">K469DRAFT_580805</name>
</gene>
<keyword evidence="1" id="KW-1133">Transmembrane helix</keyword>
<protein>
    <recommendedName>
        <fullName evidence="4">MARVEL domain-containing protein</fullName>
    </recommendedName>
</protein>
<proteinExistence type="predicted"/>
<sequence length="172" mass="19524">MFQFRRHTMKSEKSSSGGFLKDFTIGSMLRIFARLLQFVIALTIAGLYGQDLHNAAKADKYADPKWVYAVVCAGMGAIWAVVCLLPLVKAWFFFGVDTLLWILHLALFGTFGKMYIKEDPEGNKGIQRMKNAVWVILTAMLLWFMTAVYGGIIFWKHRKARTLLTGRGEVHV</sequence>
<dbReference type="EMBL" id="ML994639">
    <property type="protein sequence ID" value="KAF2184139.1"/>
    <property type="molecule type" value="Genomic_DNA"/>
</dbReference>
<keyword evidence="1" id="KW-0472">Membrane</keyword>
<evidence type="ECO:0000313" key="2">
    <source>
        <dbReference type="EMBL" id="KAF2184139.1"/>
    </source>
</evidence>
<dbReference type="OrthoDB" id="5363290at2759"/>
<keyword evidence="1" id="KW-0812">Transmembrane</keyword>
<reference evidence="2" key="1">
    <citation type="journal article" date="2020" name="Stud. Mycol.">
        <title>101 Dothideomycetes genomes: a test case for predicting lifestyles and emergence of pathogens.</title>
        <authorList>
            <person name="Haridas S."/>
            <person name="Albert R."/>
            <person name="Binder M."/>
            <person name="Bloem J."/>
            <person name="Labutti K."/>
            <person name="Salamov A."/>
            <person name="Andreopoulos B."/>
            <person name="Baker S."/>
            <person name="Barry K."/>
            <person name="Bills G."/>
            <person name="Bluhm B."/>
            <person name="Cannon C."/>
            <person name="Castanera R."/>
            <person name="Culley D."/>
            <person name="Daum C."/>
            <person name="Ezra D."/>
            <person name="Gonzalez J."/>
            <person name="Henrissat B."/>
            <person name="Kuo A."/>
            <person name="Liang C."/>
            <person name="Lipzen A."/>
            <person name="Lutzoni F."/>
            <person name="Magnuson J."/>
            <person name="Mondo S."/>
            <person name="Nolan M."/>
            <person name="Ohm R."/>
            <person name="Pangilinan J."/>
            <person name="Park H.-J."/>
            <person name="Ramirez L."/>
            <person name="Alfaro M."/>
            <person name="Sun H."/>
            <person name="Tritt A."/>
            <person name="Yoshinaga Y."/>
            <person name="Zwiers L.-H."/>
            <person name="Turgeon B."/>
            <person name="Goodwin S."/>
            <person name="Spatafora J."/>
            <person name="Crous P."/>
            <person name="Grigoriev I."/>
        </authorList>
    </citation>
    <scope>NUCLEOTIDE SEQUENCE</scope>
    <source>
        <strain evidence="2">CBS 207.26</strain>
    </source>
</reference>
<evidence type="ECO:0008006" key="4">
    <source>
        <dbReference type="Google" id="ProtNLM"/>
    </source>
</evidence>